<comment type="function">
    <text evidence="14">Transcription factor that binds to the consensus sequence 5'-TCCTCCC-3' and acts as a transcriptional repressor. Binds to the promoter region of SIX3 and recruits other proteins involved in chromatin modification and transcriptional corepression, resulting in methylation of the promoter and transcriptional repression. Acts as a transcriptional repressor of HS3ST1 and HS3ST3A1 via binding to gene promoter regions.</text>
</comment>
<keyword evidence="9" id="KW-0832">Ubl conjugation</keyword>
<evidence type="ECO:0000256" key="21">
    <source>
        <dbReference type="SAM" id="MobiDB-lite"/>
    </source>
</evidence>
<keyword evidence="24" id="KW-1185">Reference proteome</keyword>
<reference evidence="25" key="1">
    <citation type="submission" date="2025-08" db="UniProtKB">
        <authorList>
            <consortium name="RefSeq"/>
        </authorList>
    </citation>
    <scope>IDENTIFICATION</scope>
    <source>
        <tissue evidence="25">Ear skin</tissue>
    </source>
</reference>
<dbReference type="Gene3D" id="3.30.160.60">
    <property type="entry name" value="Classic Zinc Finger"/>
    <property type="match status" value="9"/>
</dbReference>
<dbReference type="FunFam" id="3.30.160.60:FF:002887">
    <property type="entry name" value="Zinc finger protein 263 isoform X2"/>
    <property type="match status" value="1"/>
</dbReference>
<dbReference type="InterPro" id="IPR003309">
    <property type="entry name" value="SCAN_dom"/>
</dbReference>
<feature type="compositionally biased region" description="Basic and acidic residues" evidence="21">
    <location>
        <begin position="270"/>
        <end position="288"/>
    </location>
</feature>
<evidence type="ECO:0000256" key="2">
    <source>
        <dbReference type="ARBA" id="ARBA00006991"/>
    </source>
</evidence>
<feature type="domain" description="C2H2-type" evidence="22">
    <location>
        <begin position="565"/>
        <end position="592"/>
    </location>
</feature>
<evidence type="ECO:0000256" key="15">
    <source>
        <dbReference type="ARBA" id="ARBA00062170"/>
    </source>
</evidence>
<keyword evidence="8" id="KW-0862">Zinc</keyword>
<comment type="similarity">
    <text evidence="2">Belongs to the krueppel C2H2-type zinc-finger protein family.</text>
</comment>
<evidence type="ECO:0000256" key="6">
    <source>
        <dbReference type="ARBA" id="ARBA00022737"/>
    </source>
</evidence>
<comment type="subcellular location">
    <subcellularLocation>
        <location evidence="1 20">Nucleus</location>
    </subcellularLocation>
</comment>
<evidence type="ECO:0000256" key="19">
    <source>
        <dbReference type="PROSITE-ProRule" id="PRU00042"/>
    </source>
</evidence>
<feature type="compositionally biased region" description="Low complexity" evidence="21">
    <location>
        <begin position="137"/>
        <end position="148"/>
    </location>
</feature>
<dbReference type="SUPFAM" id="SSF57667">
    <property type="entry name" value="beta-beta-alpha zinc fingers"/>
    <property type="match status" value="6"/>
</dbReference>
<feature type="domain" description="C2H2-type" evidence="22">
    <location>
        <begin position="368"/>
        <end position="395"/>
    </location>
</feature>
<evidence type="ECO:0000256" key="17">
    <source>
        <dbReference type="ARBA" id="ARBA00080279"/>
    </source>
</evidence>
<feature type="domain" description="C2H2-type" evidence="22">
    <location>
        <begin position="424"/>
        <end position="451"/>
    </location>
</feature>
<dbReference type="PROSITE" id="PS00028">
    <property type="entry name" value="ZINC_FINGER_C2H2_1"/>
    <property type="match status" value="9"/>
</dbReference>
<evidence type="ECO:0000256" key="18">
    <source>
        <dbReference type="ARBA" id="ARBA00082845"/>
    </source>
</evidence>
<keyword evidence="6" id="KW-0677">Repeat</keyword>
<keyword evidence="12" id="KW-0804">Transcription</keyword>
<dbReference type="PROSITE" id="PS50804">
    <property type="entry name" value="SCAN_BOX"/>
    <property type="match status" value="1"/>
</dbReference>
<dbReference type="PROSITE" id="PS50157">
    <property type="entry name" value="ZINC_FINGER_C2H2_2"/>
    <property type="match status" value="9"/>
</dbReference>
<dbReference type="FunFam" id="3.30.160.60:FF:000540">
    <property type="entry name" value="zinc finger protein 263 isoform X1"/>
    <property type="match status" value="1"/>
</dbReference>
<name>A0A8B8RG95_CAMFR</name>
<feature type="region of interest" description="Disordered" evidence="21">
    <location>
        <begin position="134"/>
        <end position="291"/>
    </location>
</feature>
<keyword evidence="10" id="KW-0805">Transcription regulation</keyword>
<feature type="domain" description="C2H2-type" evidence="22">
    <location>
        <begin position="452"/>
        <end position="479"/>
    </location>
</feature>
<feature type="domain" description="C2H2-type" evidence="22">
    <location>
        <begin position="537"/>
        <end position="564"/>
    </location>
</feature>
<feature type="compositionally biased region" description="Basic and acidic residues" evidence="21">
    <location>
        <begin position="179"/>
        <end position="191"/>
    </location>
</feature>
<feature type="domain" description="C2H2-type" evidence="22">
    <location>
        <begin position="396"/>
        <end position="423"/>
    </location>
</feature>
<evidence type="ECO:0000256" key="20">
    <source>
        <dbReference type="PROSITE-ProRule" id="PRU00187"/>
    </source>
</evidence>
<evidence type="ECO:0000256" key="11">
    <source>
        <dbReference type="ARBA" id="ARBA00023125"/>
    </source>
</evidence>
<evidence type="ECO:0000256" key="9">
    <source>
        <dbReference type="ARBA" id="ARBA00022843"/>
    </source>
</evidence>
<evidence type="ECO:0000256" key="1">
    <source>
        <dbReference type="ARBA" id="ARBA00004123"/>
    </source>
</evidence>
<keyword evidence="3" id="KW-1017">Isopeptide bond</keyword>
<keyword evidence="7 19" id="KW-0863">Zinc-finger</keyword>
<dbReference type="PANTHER" id="PTHR23226:SF377">
    <property type="entry name" value="ZINC FINGER AND SCAN DOMAIN-CONTAINING PROTEIN 20"/>
    <property type="match status" value="1"/>
</dbReference>
<evidence type="ECO:0000256" key="4">
    <source>
        <dbReference type="ARBA" id="ARBA00022553"/>
    </source>
</evidence>
<dbReference type="Pfam" id="PF00096">
    <property type="entry name" value="zf-C2H2"/>
    <property type="match status" value="9"/>
</dbReference>
<dbReference type="FunFam" id="3.30.160.60:FF:000953">
    <property type="entry name" value="Zinc finger protein 691"/>
    <property type="match status" value="2"/>
</dbReference>
<dbReference type="SMART" id="SM00431">
    <property type="entry name" value="SCAN"/>
    <property type="match status" value="1"/>
</dbReference>
<keyword evidence="5" id="KW-0479">Metal-binding</keyword>
<keyword evidence="13 20" id="KW-0539">Nucleus</keyword>
<dbReference type="FunFam" id="3.30.160.60:FF:003262">
    <property type="entry name" value="Zinc finger protein 263"/>
    <property type="match status" value="1"/>
</dbReference>
<dbReference type="FunFam" id="3.30.160.60:FF:002343">
    <property type="entry name" value="Zinc finger protein 33A"/>
    <property type="match status" value="1"/>
</dbReference>
<evidence type="ECO:0000256" key="8">
    <source>
        <dbReference type="ARBA" id="ARBA00022833"/>
    </source>
</evidence>
<evidence type="ECO:0000256" key="3">
    <source>
        <dbReference type="ARBA" id="ARBA00022499"/>
    </source>
</evidence>
<dbReference type="GO" id="GO:0000981">
    <property type="term" value="F:DNA-binding transcription factor activity, RNA polymerase II-specific"/>
    <property type="evidence" value="ECO:0007669"/>
    <property type="project" value="TreeGrafter"/>
</dbReference>
<dbReference type="GO" id="GO:0005634">
    <property type="term" value="C:nucleus"/>
    <property type="evidence" value="ECO:0007669"/>
    <property type="project" value="UniProtKB-SubCell"/>
</dbReference>
<keyword evidence="11" id="KW-0238">DNA-binding</keyword>
<evidence type="ECO:0000259" key="22">
    <source>
        <dbReference type="PROSITE" id="PS50157"/>
    </source>
</evidence>
<dbReference type="PANTHER" id="PTHR23226">
    <property type="entry name" value="ZINC FINGER AND SCAN DOMAIN-CONTAINING"/>
    <property type="match status" value="1"/>
</dbReference>
<evidence type="ECO:0000256" key="14">
    <source>
        <dbReference type="ARBA" id="ARBA00053211"/>
    </source>
</evidence>
<dbReference type="InterPro" id="IPR013087">
    <property type="entry name" value="Znf_C2H2_type"/>
</dbReference>
<dbReference type="InterPro" id="IPR038269">
    <property type="entry name" value="SCAN_sf"/>
</dbReference>
<evidence type="ECO:0000256" key="16">
    <source>
        <dbReference type="ARBA" id="ARBA00067199"/>
    </source>
</evidence>
<keyword evidence="4" id="KW-0597">Phosphoprotein</keyword>
<dbReference type="GeneID" id="102524072"/>
<sequence length="617" mass="69939">MASGPGSQDREGLLIVKLEEDCAWSQELPPPDPGPSPEASHLRFRRFRFQEAAGPREALSRLQELCHGWLRPEMRTKEQILELLVLEQFLTILPQEIQSRVQELHPESGEEAVTLVEDMQKELGRLRQQVTNHGRGTEVLLEETLPLETARESPSFKLEPVETERSPGPQLQELLGPSPKRDPQTVKERESQVPSQEALSAQVEQGGKPWDPNVQACKEGLSPRSPAAGEEKFENLEDSAQSSSPESVHPQALQPGQARGEVPWSPEQGRPQDRAEEPWEPPPEDRTEQSLVGATSCRELGRPKELQPKKLHLCPLCGKNFSNNSNLIRHQRIHAAERLCMGVECAEIFGGNPHLLSLHRAHLGEEAHKCLECGKSFSQNTHLTRHRRTHTGEKPYQCNVCGKSFSCNSNLHRHQRTHTGEKPYKCPECGEIFAHSSNLLRHQRIHTGERPYKCAECGKSFSRSSHLVIHERTHEKERLYPFSECGEATSDSTLFLTNQGTHKAEKKLFECLTCGKSFRQGMHLTRHQRTHTGEKPYKCSLCGENFSHRSNLIRHQRIHTGEKPYTCHECGDSFSHSSNRIRHLRTHTGERPYKCSECGESFSRSSRLMSHQRTHTG</sequence>
<evidence type="ECO:0000313" key="25">
    <source>
        <dbReference type="RefSeq" id="XP_032316981.1"/>
    </source>
</evidence>
<dbReference type="FunFam" id="3.30.160.60:FF:001024">
    <property type="entry name" value="Zinc finger and SCAN domain-containing protein 20"/>
    <property type="match status" value="1"/>
</dbReference>
<dbReference type="Gene3D" id="1.10.4020.10">
    <property type="entry name" value="DNA breaking-rejoining enzymes"/>
    <property type="match status" value="1"/>
</dbReference>
<organism evidence="24 25">
    <name type="scientific">Camelus ferus</name>
    <name type="common">Wild bactrian camel</name>
    <name type="synonym">Camelus bactrianus ferus</name>
    <dbReference type="NCBI Taxonomy" id="419612"/>
    <lineage>
        <taxon>Eukaryota</taxon>
        <taxon>Metazoa</taxon>
        <taxon>Chordata</taxon>
        <taxon>Craniata</taxon>
        <taxon>Vertebrata</taxon>
        <taxon>Euteleostomi</taxon>
        <taxon>Mammalia</taxon>
        <taxon>Eutheria</taxon>
        <taxon>Laurasiatheria</taxon>
        <taxon>Artiodactyla</taxon>
        <taxon>Tylopoda</taxon>
        <taxon>Camelidae</taxon>
        <taxon>Camelus</taxon>
    </lineage>
</organism>
<gene>
    <name evidence="25" type="primary">ZNF263</name>
</gene>
<protein>
    <recommendedName>
        <fullName evidence="16">Zinc finger protein 263</fullName>
    </recommendedName>
    <alternativeName>
        <fullName evidence="17">Zinc finger protein FPM315</fullName>
    </alternativeName>
    <alternativeName>
        <fullName evidence="18">Zinc finger protein with KRAB and SCAN domains 12</fullName>
    </alternativeName>
</protein>
<dbReference type="CDD" id="cd07936">
    <property type="entry name" value="SCAN"/>
    <property type="match status" value="1"/>
</dbReference>
<dbReference type="FunFam" id="3.30.160.60:FF:001749">
    <property type="entry name" value="Zinc finger protein 263"/>
    <property type="match status" value="1"/>
</dbReference>
<feature type="domain" description="C2H2-type" evidence="22">
    <location>
        <begin position="312"/>
        <end position="339"/>
    </location>
</feature>
<dbReference type="SUPFAM" id="SSF47353">
    <property type="entry name" value="Retrovirus capsid dimerization domain-like"/>
    <property type="match status" value="1"/>
</dbReference>
<dbReference type="CTD" id="10127"/>
<evidence type="ECO:0000313" key="24">
    <source>
        <dbReference type="Proteomes" id="UP000694856"/>
    </source>
</evidence>
<dbReference type="GO" id="GO:0008270">
    <property type="term" value="F:zinc ion binding"/>
    <property type="evidence" value="ECO:0007669"/>
    <property type="project" value="UniProtKB-KW"/>
</dbReference>
<feature type="domain" description="C2H2-type" evidence="22">
    <location>
        <begin position="509"/>
        <end position="536"/>
    </location>
</feature>
<evidence type="ECO:0000256" key="10">
    <source>
        <dbReference type="ARBA" id="ARBA00023015"/>
    </source>
</evidence>
<dbReference type="FunFam" id="3.30.160.60:FF:000620">
    <property type="entry name" value="Zinc finger protein 263"/>
    <property type="match status" value="1"/>
</dbReference>
<dbReference type="RefSeq" id="XP_032316981.1">
    <property type="nucleotide sequence ID" value="XM_032461090.1"/>
</dbReference>
<feature type="domain" description="C2H2-type" evidence="22">
    <location>
        <begin position="593"/>
        <end position="617"/>
    </location>
</feature>
<evidence type="ECO:0000256" key="12">
    <source>
        <dbReference type="ARBA" id="ARBA00023163"/>
    </source>
</evidence>
<accession>A0A8B8RG95</accession>
<proteinExistence type="inferred from homology"/>
<evidence type="ECO:0000256" key="5">
    <source>
        <dbReference type="ARBA" id="ARBA00022723"/>
    </source>
</evidence>
<dbReference type="InterPro" id="IPR036236">
    <property type="entry name" value="Znf_C2H2_sf"/>
</dbReference>
<dbReference type="SMART" id="SM00355">
    <property type="entry name" value="ZnF_C2H2"/>
    <property type="match status" value="9"/>
</dbReference>
<feature type="compositionally biased region" description="Polar residues" evidence="21">
    <location>
        <begin position="192"/>
        <end position="203"/>
    </location>
</feature>
<evidence type="ECO:0000259" key="23">
    <source>
        <dbReference type="PROSITE" id="PS50804"/>
    </source>
</evidence>
<feature type="domain" description="SCAN box" evidence="23">
    <location>
        <begin position="41"/>
        <end position="123"/>
    </location>
</feature>
<evidence type="ECO:0000256" key="13">
    <source>
        <dbReference type="ARBA" id="ARBA00023242"/>
    </source>
</evidence>
<dbReference type="GO" id="GO:0000978">
    <property type="term" value="F:RNA polymerase II cis-regulatory region sequence-specific DNA binding"/>
    <property type="evidence" value="ECO:0007669"/>
    <property type="project" value="TreeGrafter"/>
</dbReference>
<dbReference type="Pfam" id="PF02023">
    <property type="entry name" value="SCAN"/>
    <property type="match status" value="1"/>
</dbReference>
<evidence type="ECO:0000256" key="7">
    <source>
        <dbReference type="ARBA" id="ARBA00022771"/>
    </source>
</evidence>
<dbReference type="Proteomes" id="UP000694856">
    <property type="component" value="Chromosome 18"/>
</dbReference>
<comment type="subunit">
    <text evidence="15">Interacts with a number of proteins involved in chromatin modification and transcriptional corepression including DNMT1, DNMT3A, HDAC2, PHF8, TRIM28/KAP1, SETDB1, EZH2, UHRF1, CBX3/HP1-gamma, and CBX5/HP1-alpha; recruits these proteins to the SIX3 promoter region, leading to SIX3 transcriptional repression. Interacts with MAPK3/ERK1 and MAPK1/ERK2.</text>
</comment>
<dbReference type="FunFam" id="1.10.4020.10:FF:000001">
    <property type="entry name" value="zinc finger protein 263 isoform X1"/>
    <property type="match status" value="1"/>
</dbReference>
<dbReference type="AlphaFoldDB" id="A0A8B8RG95"/>